<evidence type="ECO:0000256" key="1">
    <source>
        <dbReference type="SAM" id="MobiDB-lite"/>
    </source>
</evidence>
<name>A0ABQ6NAK3_9STRA</name>
<dbReference type="InterPro" id="IPR027267">
    <property type="entry name" value="AH/BAR_dom_sf"/>
</dbReference>
<keyword evidence="3" id="KW-1185">Reference proteome</keyword>
<feature type="non-terminal residue" evidence="2">
    <location>
        <position position="304"/>
    </location>
</feature>
<evidence type="ECO:0008006" key="4">
    <source>
        <dbReference type="Google" id="ProtNLM"/>
    </source>
</evidence>
<evidence type="ECO:0000313" key="3">
    <source>
        <dbReference type="Proteomes" id="UP001165060"/>
    </source>
</evidence>
<proteinExistence type="predicted"/>
<dbReference type="Pfam" id="PF06730">
    <property type="entry name" value="FAM92"/>
    <property type="match status" value="1"/>
</dbReference>
<dbReference type="EMBL" id="BRYB01006566">
    <property type="protein sequence ID" value="GMI51881.1"/>
    <property type="molecule type" value="Genomic_DNA"/>
</dbReference>
<dbReference type="InterPro" id="IPR009602">
    <property type="entry name" value="CBAR/FAM92"/>
</dbReference>
<protein>
    <recommendedName>
        <fullName evidence="4">BAR domain-containing protein</fullName>
    </recommendedName>
</protein>
<sequence length="304" mass="32622">MFGKKKPATAASDRTTVFSSRLSAYESTVKICSDELKAHIKKHKTAAASNKQFGDRLGQSGRLEHFDTLKELFAAVGVAFDGVATERIGLLAEGSGGDELMARLEATKKGVIEPTKALFADRNAKVKVLENETKKFEGARAKAGKDAAAKVKKLEKEAAKNGVDGPTESAEDAASAATEGVEMPETLLDATDTLAHTDALLDENIVKYEEQRIADMAVFVEDFIRREVQWHCKAIEILSPLIAQCRKVDVKSGGGVLEERLGKVKLGERDEMVKAAEIKARKFSVTGRSVLQGAEEEGGGGGGE</sequence>
<gene>
    <name evidence="2" type="ORF">TeGR_g5812</name>
</gene>
<evidence type="ECO:0000313" key="2">
    <source>
        <dbReference type="EMBL" id="GMI51881.1"/>
    </source>
</evidence>
<accession>A0ABQ6NAK3</accession>
<feature type="region of interest" description="Disordered" evidence="1">
    <location>
        <begin position="157"/>
        <end position="180"/>
    </location>
</feature>
<comment type="caution">
    <text evidence="2">The sequence shown here is derived from an EMBL/GenBank/DDBJ whole genome shotgun (WGS) entry which is preliminary data.</text>
</comment>
<organism evidence="2 3">
    <name type="scientific">Tetraparma gracilis</name>
    <dbReference type="NCBI Taxonomy" id="2962635"/>
    <lineage>
        <taxon>Eukaryota</taxon>
        <taxon>Sar</taxon>
        <taxon>Stramenopiles</taxon>
        <taxon>Ochrophyta</taxon>
        <taxon>Bolidophyceae</taxon>
        <taxon>Parmales</taxon>
        <taxon>Triparmaceae</taxon>
        <taxon>Tetraparma</taxon>
    </lineage>
</organism>
<reference evidence="2 3" key="1">
    <citation type="journal article" date="2023" name="Commun. Biol.">
        <title>Genome analysis of Parmales, the sister group of diatoms, reveals the evolutionary specialization of diatoms from phago-mixotrophs to photoautotrophs.</title>
        <authorList>
            <person name="Ban H."/>
            <person name="Sato S."/>
            <person name="Yoshikawa S."/>
            <person name="Yamada K."/>
            <person name="Nakamura Y."/>
            <person name="Ichinomiya M."/>
            <person name="Sato N."/>
            <person name="Blanc-Mathieu R."/>
            <person name="Endo H."/>
            <person name="Kuwata A."/>
            <person name="Ogata H."/>
        </authorList>
    </citation>
    <scope>NUCLEOTIDE SEQUENCE [LARGE SCALE GENOMIC DNA]</scope>
</reference>
<dbReference type="Proteomes" id="UP001165060">
    <property type="component" value="Unassembled WGS sequence"/>
</dbReference>
<dbReference type="Gene3D" id="1.20.1270.60">
    <property type="entry name" value="Arfaptin homology (AH) domain/BAR domain"/>
    <property type="match status" value="1"/>
</dbReference>